<evidence type="ECO:0000256" key="1">
    <source>
        <dbReference type="SAM" id="MobiDB-lite"/>
    </source>
</evidence>
<feature type="compositionally biased region" description="Basic and acidic residues" evidence="1">
    <location>
        <begin position="1"/>
        <end position="28"/>
    </location>
</feature>
<dbReference type="AlphaFoldDB" id="A0A8S9JNE4"/>
<dbReference type="EMBL" id="QGKY02000246">
    <property type="protein sequence ID" value="KAF2584040.1"/>
    <property type="molecule type" value="Genomic_DNA"/>
</dbReference>
<name>A0A8S9JNE4_BRACR</name>
<gene>
    <name evidence="2" type="ORF">F2Q70_00035269</name>
</gene>
<feature type="compositionally biased region" description="Polar residues" evidence="1">
    <location>
        <begin position="29"/>
        <end position="49"/>
    </location>
</feature>
<sequence>MTVERGLKSAEKRGPFRDTHQACRKKDTANWSPEYTQQESFNEESSFQDVKSVLPKARAMKKEAMVAMKQVQEEVYK</sequence>
<proteinExistence type="predicted"/>
<reference evidence="2" key="1">
    <citation type="submission" date="2019-12" db="EMBL/GenBank/DDBJ databases">
        <title>Genome sequencing and annotation of Brassica cretica.</title>
        <authorList>
            <person name="Studholme D.J."/>
            <person name="Sarris P.F."/>
        </authorList>
    </citation>
    <scope>NUCLEOTIDE SEQUENCE</scope>
    <source>
        <strain evidence="2">PFS-102/07</strain>
        <tissue evidence="2">Leaf</tissue>
    </source>
</reference>
<organism evidence="2">
    <name type="scientific">Brassica cretica</name>
    <name type="common">Mustard</name>
    <dbReference type="NCBI Taxonomy" id="69181"/>
    <lineage>
        <taxon>Eukaryota</taxon>
        <taxon>Viridiplantae</taxon>
        <taxon>Streptophyta</taxon>
        <taxon>Embryophyta</taxon>
        <taxon>Tracheophyta</taxon>
        <taxon>Spermatophyta</taxon>
        <taxon>Magnoliopsida</taxon>
        <taxon>eudicotyledons</taxon>
        <taxon>Gunneridae</taxon>
        <taxon>Pentapetalae</taxon>
        <taxon>rosids</taxon>
        <taxon>malvids</taxon>
        <taxon>Brassicales</taxon>
        <taxon>Brassicaceae</taxon>
        <taxon>Brassiceae</taxon>
        <taxon>Brassica</taxon>
    </lineage>
</organism>
<feature type="region of interest" description="Disordered" evidence="1">
    <location>
        <begin position="1"/>
        <end position="49"/>
    </location>
</feature>
<protein>
    <submittedName>
        <fullName evidence="2">Uncharacterized protein</fullName>
    </submittedName>
</protein>
<comment type="caution">
    <text evidence="2">The sequence shown here is derived from an EMBL/GenBank/DDBJ whole genome shotgun (WGS) entry which is preliminary data.</text>
</comment>
<evidence type="ECO:0000313" key="2">
    <source>
        <dbReference type="EMBL" id="KAF2584040.1"/>
    </source>
</evidence>
<accession>A0A8S9JNE4</accession>